<dbReference type="InterPro" id="IPR046349">
    <property type="entry name" value="C1-like_sf"/>
</dbReference>
<dbReference type="Gene3D" id="3.40.50.410">
    <property type="entry name" value="von Willebrand factor, type A domain"/>
    <property type="match status" value="1"/>
</dbReference>
<evidence type="ECO:0000256" key="1">
    <source>
        <dbReference type="ARBA" id="ARBA00004123"/>
    </source>
</evidence>
<dbReference type="SUPFAM" id="SSF53300">
    <property type="entry name" value="vWA-like"/>
    <property type="match status" value="1"/>
</dbReference>
<comment type="function">
    <text evidence="11">Component of the general transcription and DNA repair factor IIH (TFIIH) core complex, which is involved in general and transcription-coupled nucleotide excision repair (NER) of damaged DNA and, when complexed to TFIIK, in RNA transcription by RNA polymerase II.</text>
</comment>
<feature type="compositionally biased region" description="Acidic residues" evidence="14">
    <location>
        <begin position="16"/>
        <end position="30"/>
    </location>
</feature>
<dbReference type="STRING" id="1890683.A0A427YJY4"/>
<organism evidence="16 17">
    <name type="scientific">Saitozyma podzolica</name>
    <dbReference type="NCBI Taxonomy" id="1890683"/>
    <lineage>
        <taxon>Eukaryota</taxon>
        <taxon>Fungi</taxon>
        <taxon>Dikarya</taxon>
        <taxon>Basidiomycota</taxon>
        <taxon>Agaricomycotina</taxon>
        <taxon>Tremellomycetes</taxon>
        <taxon>Tremellales</taxon>
        <taxon>Trimorphomycetaceae</taxon>
        <taxon>Saitozyma</taxon>
    </lineage>
</organism>
<dbReference type="AlphaFoldDB" id="A0A427YJY4"/>
<evidence type="ECO:0000256" key="2">
    <source>
        <dbReference type="ARBA" id="ARBA00006092"/>
    </source>
</evidence>
<evidence type="ECO:0000313" key="17">
    <source>
        <dbReference type="Proteomes" id="UP000279259"/>
    </source>
</evidence>
<evidence type="ECO:0000256" key="7">
    <source>
        <dbReference type="ARBA" id="ARBA00023015"/>
    </source>
</evidence>
<dbReference type="PROSITE" id="PS50157">
    <property type="entry name" value="ZINC_FINGER_C2H2_2"/>
    <property type="match status" value="1"/>
</dbReference>
<dbReference type="Gene3D" id="3.30.40.10">
    <property type="entry name" value="Zinc/RING finger domain, C3HC4 (zinc finger)"/>
    <property type="match status" value="1"/>
</dbReference>
<dbReference type="InterPro" id="IPR036465">
    <property type="entry name" value="vWFA_dom_sf"/>
</dbReference>
<dbReference type="NCBIfam" id="TIGR00622">
    <property type="entry name" value="ssl1"/>
    <property type="match status" value="1"/>
</dbReference>
<proteinExistence type="inferred from homology"/>
<dbReference type="SMART" id="SM01047">
    <property type="entry name" value="C1_4"/>
    <property type="match status" value="1"/>
</dbReference>
<evidence type="ECO:0000256" key="3">
    <source>
        <dbReference type="ARBA" id="ARBA00022723"/>
    </source>
</evidence>
<dbReference type="Proteomes" id="UP000279259">
    <property type="component" value="Unassembled WGS sequence"/>
</dbReference>
<dbReference type="GO" id="GO:0006357">
    <property type="term" value="P:regulation of transcription by RNA polymerase II"/>
    <property type="evidence" value="ECO:0007669"/>
    <property type="project" value="UniProtKB-UniRule"/>
</dbReference>
<feature type="domain" description="C2H2-type" evidence="15">
    <location>
        <begin position="454"/>
        <end position="477"/>
    </location>
</feature>
<keyword evidence="9" id="KW-0234">DNA repair</keyword>
<name>A0A427YJY4_9TREE</name>
<accession>A0A427YJY4</accession>
<dbReference type="InterPro" id="IPR004595">
    <property type="entry name" value="TFIIH_C1-like_dom"/>
</dbReference>
<dbReference type="PROSITE" id="PS00028">
    <property type="entry name" value="ZINC_FINGER_C2H2_1"/>
    <property type="match status" value="1"/>
</dbReference>
<evidence type="ECO:0000259" key="15">
    <source>
        <dbReference type="PROSITE" id="PS50157"/>
    </source>
</evidence>
<dbReference type="InterPro" id="IPR012170">
    <property type="entry name" value="TFIIH_SSL1/p44"/>
</dbReference>
<keyword evidence="6 11" id="KW-0862">Zinc</keyword>
<dbReference type="InterPro" id="IPR007198">
    <property type="entry name" value="Ssl1-like"/>
</dbReference>
<evidence type="ECO:0000313" key="16">
    <source>
        <dbReference type="EMBL" id="RSH91414.1"/>
    </source>
</evidence>
<protein>
    <recommendedName>
        <fullName evidence="11">General transcription and DNA repair factor IIH</fullName>
    </recommendedName>
</protein>
<dbReference type="GO" id="GO:0005675">
    <property type="term" value="C:transcription factor TFIIH holo complex"/>
    <property type="evidence" value="ECO:0007669"/>
    <property type="project" value="UniProtKB-UniRule"/>
</dbReference>
<dbReference type="FunFam" id="3.40.50.410:FF:000015">
    <property type="entry name" value="General transcription factor IIH subunit 2"/>
    <property type="match status" value="1"/>
</dbReference>
<dbReference type="InterPro" id="IPR013083">
    <property type="entry name" value="Znf_RING/FYVE/PHD"/>
</dbReference>
<comment type="subcellular location">
    <subcellularLocation>
        <location evidence="1 11">Nucleus</location>
    </subcellularLocation>
</comment>
<dbReference type="Pfam" id="PF07975">
    <property type="entry name" value="C1_4"/>
    <property type="match status" value="1"/>
</dbReference>
<keyword evidence="8 11" id="KW-0804">Transcription</keyword>
<comment type="similarity">
    <text evidence="2 11">Belongs to the GTF2H2 family.</text>
</comment>
<dbReference type="GO" id="GO:0006289">
    <property type="term" value="P:nucleotide-excision repair"/>
    <property type="evidence" value="ECO:0007669"/>
    <property type="project" value="UniProtKB-UniRule"/>
</dbReference>
<keyword evidence="7 11" id="KW-0805">Transcription regulation</keyword>
<dbReference type="GO" id="GO:0008270">
    <property type="term" value="F:zinc ion binding"/>
    <property type="evidence" value="ECO:0007669"/>
    <property type="project" value="UniProtKB-UniRule"/>
</dbReference>
<keyword evidence="10 11" id="KW-0539">Nucleus</keyword>
<gene>
    <name evidence="16" type="ORF">EHS25_009713</name>
</gene>
<evidence type="ECO:0000256" key="4">
    <source>
        <dbReference type="ARBA" id="ARBA00022763"/>
    </source>
</evidence>
<reference evidence="16 17" key="1">
    <citation type="submission" date="2018-11" db="EMBL/GenBank/DDBJ databases">
        <title>Genome sequence of Saitozyma podzolica DSM 27192.</title>
        <authorList>
            <person name="Aliyu H."/>
            <person name="Gorte O."/>
            <person name="Ochsenreither K."/>
        </authorList>
    </citation>
    <scope>NUCLEOTIDE SEQUENCE [LARGE SCALE GENOMIC DNA]</scope>
    <source>
        <strain evidence="16 17">DSM 27192</strain>
    </source>
</reference>
<evidence type="ECO:0000256" key="6">
    <source>
        <dbReference type="ARBA" id="ARBA00022833"/>
    </source>
</evidence>
<evidence type="ECO:0000256" key="11">
    <source>
        <dbReference type="PIRNR" id="PIRNR015919"/>
    </source>
</evidence>
<evidence type="ECO:0000256" key="13">
    <source>
        <dbReference type="PROSITE-ProRule" id="PRU00042"/>
    </source>
</evidence>
<dbReference type="PANTHER" id="PTHR12695">
    <property type="entry name" value="GENERAL TRANSCRIPTION FACTOR IIH SUBUNIT 2"/>
    <property type="match status" value="1"/>
</dbReference>
<evidence type="ECO:0000256" key="14">
    <source>
        <dbReference type="SAM" id="MobiDB-lite"/>
    </source>
</evidence>
<keyword evidence="5 13" id="KW-0863">Zinc-finger</keyword>
<dbReference type="InterPro" id="IPR002035">
    <property type="entry name" value="VWF_A"/>
</dbReference>
<feature type="compositionally biased region" description="Gly residues" evidence="14">
    <location>
        <begin position="41"/>
        <end position="55"/>
    </location>
</feature>
<dbReference type="SUPFAM" id="SSF57889">
    <property type="entry name" value="Cysteine-rich domain"/>
    <property type="match status" value="1"/>
</dbReference>
<dbReference type="OrthoDB" id="284275at2759"/>
<feature type="zinc finger region" description="C4-type" evidence="12">
    <location>
        <begin position="363"/>
        <end position="380"/>
    </location>
</feature>
<keyword evidence="17" id="KW-1185">Reference proteome</keyword>
<evidence type="ECO:0000256" key="5">
    <source>
        <dbReference type="ARBA" id="ARBA00022771"/>
    </source>
</evidence>
<evidence type="ECO:0000256" key="9">
    <source>
        <dbReference type="ARBA" id="ARBA00023204"/>
    </source>
</evidence>
<sequence>MPTDSNYTPALSPASDDVDLDYAEDQDEDDRPGPSRRRAGAKGGGKGQNGAAGGGKGEDGRQAWEGMYKRSWDVVQEDEGGGLQAAVDSLIARGRRKRALMSEAPLRRSIIRHMFIILDLSDSMRDKDFRPNRFELTLQYLRSYVVEWFDQNPLGQVGIILMRDRLSEVLVPMGGNPQEILATLADKRKLEPSGEPSLQNGLVMARGGMSHLPSTSSLEALVIFSSISTSDPDGPTSIHQVLTDLVQARLRTTIISLSGEIKICRQICERTGGRFGVAIDEEHLRELLWETIPPPAQTLAPSATMGVRNALAAGGRAGGRPGGAGRPPPAGDLMVMGFPVRLPQGGETLCACHGLLKKGGYLCPRCGSKLCDVPTDCEVCGLMVVSSPHLARSFWFLFPVANYATLPLEIASDPSHELAPTCFGCDRDFPDLSDIGINLGVASQAEGVSPTGRYRCVKCANDFCGDCDLYIHDTLHTCPGCSQ</sequence>
<keyword evidence="4" id="KW-0227">DNA damage</keyword>
<evidence type="ECO:0000256" key="10">
    <source>
        <dbReference type="ARBA" id="ARBA00023242"/>
    </source>
</evidence>
<keyword evidence="3 11" id="KW-0479">Metal-binding</keyword>
<feature type="region of interest" description="Disordered" evidence="14">
    <location>
        <begin position="1"/>
        <end position="60"/>
    </location>
</feature>
<evidence type="ECO:0000256" key="12">
    <source>
        <dbReference type="PIRSR" id="PIRSR015919-1"/>
    </source>
</evidence>
<evidence type="ECO:0000256" key="8">
    <source>
        <dbReference type="ARBA" id="ARBA00023163"/>
    </source>
</evidence>
<dbReference type="PANTHER" id="PTHR12695:SF2">
    <property type="entry name" value="GENERAL TRANSCRIPTION FACTOR IIH SUBUNIT 2-RELATED"/>
    <property type="match status" value="1"/>
</dbReference>
<dbReference type="Pfam" id="PF04056">
    <property type="entry name" value="Ssl1"/>
    <property type="match status" value="1"/>
</dbReference>
<dbReference type="PIRSF" id="PIRSF015919">
    <property type="entry name" value="TFIIH_SSL1"/>
    <property type="match status" value="1"/>
</dbReference>
<dbReference type="GO" id="GO:0000439">
    <property type="term" value="C:transcription factor TFIIH core complex"/>
    <property type="evidence" value="ECO:0007669"/>
    <property type="project" value="UniProtKB-UniRule"/>
</dbReference>
<dbReference type="InterPro" id="IPR013087">
    <property type="entry name" value="Znf_C2H2_type"/>
</dbReference>
<dbReference type="EMBL" id="RSCD01000008">
    <property type="protein sequence ID" value="RSH91414.1"/>
    <property type="molecule type" value="Genomic_DNA"/>
</dbReference>
<dbReference type="GO" id="GO:0006351">
    <property type="term" value="P:DNA-templated transcription"/>
    <property type="evidence" value="ECO:0007669"/>
    <property type="project" value="InterPro"/>
</dbReference>
<comment type="caution">
    <text evidence="16">The sequence shown here is derived from an EMBL/GenBank/DDBJ whole genome shotgun (WGS) entry which is preliminary data.</text>
</comment>
<dbReference type="SMART" id="SM00327">
    <property type="entry name" value="VWA"/>
    <property type="match status" value="1"/>
</dbReference>